<reference evidence="4" key="1">
    <citation type="submission" date="2022-03" db="EMBL/GenBank/DDBJ databases">
        <authorList>
            <person name="Martin C."/>
        </authorList>
    </citation>
    <scope>NUCLEOTIDE SEQUENCE</scope>
</reference>
<keyword evidence="1" id="KW-1015">Disulfide bond</keyword>
<evidence type="ECO:0000313" key="4">
    <source>
        <dbReference type="EMBL" id="CAH1801942.1"/>
    </source>
</evidence>
<dbReference type="Gene3D" id="1.10.533.10">
    <property type="entry name" value="Death Domain, Fas"/>
    <property type="match status" value="1"/>
</dbReference>
<evidence type="ECO:0000259" key="3">
    <source>
        <dbReference type="PROSITE" id="PS50958"/>
    </source>
</evidence>
<gene>
    <name evidence="4" type="ORF">OFUS_LOCUS25671</name>
</gene>
<dbReference type="PANTHER" id="PTHR45902">
    <property type="entry name" value="LATROPHILIN RECEPTOR-LIKE PROTEIN A"/>
    <property type="match status" value="1"/>
</dbReference>
<dbReference type="InterPro" id="IPR001212">
    <property type="entry name" value="Somatomedin_B_dom"/>
</dbReference>
<dbReference type="SUPFAM" id="SSF90188">
    <property type="entry name" value="Somatomedin B domain"/>
    <property type="match status" value="1"/>
</dbReference>
<dbReference type="InterPro" id="IPR011029">
    <property type="entry name" value="DEATH-like_dom_sf"/>
</dbReference>
<protein>
    <recommendedName>
        <fullName evidence="3">SMB domain-containing protein</fullName>
    </recommendedName>
</protein>
<evidence type="ECO:0000313" key="5">
    <source>
        <dbReference type="Proteomes" id="UP000749559"/>
    </source>
</evidence>
<keyword evidence="5" id="KW-1185">Reference proteome</keyword>
<name>A0A8S4Q5A5_OWEFU</name>
<keyword evidence="2" id="KW-0472">Membrane</keyword>
<organism evidence="4 5">
    <name type="scientific">Owenia fusiformis</name>
    <name type="common">Polychaete worm</name>
    <dbReference type="NCBI Taxonomy" id="6347"/>
    <lineage>
        <taxon>Eukaryota</taxon>
        <taxon>Metazoa</taxon>
        <taxon>Spiralia</taxon>
        <taxon>Lophotrochozoa</taxon>
        <taxon>Annelida</taxon>
        <taxon>Polychaeta</taxon>
        <taxon>Sedentaria</taxon>
        <taxon>Canalipalpata</taxon>
        <taxon>Sabellida</taxon>
        <taxon>Oweniida</taxon>
        <taxon>Oweniidae</taxon>
        <taxon>Owenia</taxon>
    </lineage>
</organism>
<dbReference type="SMART" id="SM00201">
    <property type="entry name" value="SO"/>
    <property type="match status" value="1"/>
</dbReference>
<dbReference type="PROSITE" id="PS00524">
    <property type="entry name" value="SMB_1"/>
    <property type="match status" value="1"/>
</dbReference>
<dbReference type="Pfam" id="PF01033">
    <property type="entry name" value="Somatomedin_B"/>
    <property type="match status" value="1"/>
</dbReference>
<dbReference type="InterPro" id="IPR036024">
    <property type="entry name" value="Somatomedin_B-like_dom_sf"/>
</dbReference>
<feature type="transmembrane region" description="Helical" evidence="2">
    <location>
        <begin position="874"/>
        <end position="899"/>
    </location>
</feature>
<sequence length="942" mass="106387">MRNKRKRQSILPMTVLVVMLFYFTHYAQVKHAQGSALERSRYSRSTDQIHDNIDIVDAERDEKNYEVDPERDTTADPVDVKRDAPIDRVVDPEHVETIHHPERESTIVEVDPQNDTITDAGDSERDSTIDLVNTERDTVIDEADPERETTINPVDPEREITIDSVGPKRVNVAVDEVHPERDTVIDEVDPGRETTINPVDPEREITIDSVGPKRVDVAVDEVHTERDTVIDKADPERETTINPVDTDRGTTIDSVDAERDPTIHQVDPAHEATINPVEHETVIDSVDLEYDSTIGPFFSEHGPTSDPGRNGTFHAFGLADDEVTVSLLDDETVTGTINTLENLTTRAGALEDINSCGGDISTYTCMENTCRGRCGQMNNYTNAFWLCSCDAACLVYGDCCKDYNDACGNRTFNIEMKEPFVCKQIGPGQYVYMKQSCRPDFTDVDVIQKCYEESGLEGAIPVTDGLTNVVYVNYFCAMCNMASENAVPWKIEMRCQMQYPPQLPVSDSAYFIDLCLNRVESRDCGRYLPNEGSKISNFFAYSVLVDVISDSGSVLQIKGDSSIVGVDSVIKVNGTEMNMIKCPNRFKLVKNECVLYETQLKVFCKIPTGSNAQNTKALVTKVITEAYDIIGILYVKAQSDGFMHCHFFVPALQNETFDLKTKFDHNEKILRRSFPPVDSTSPERYCIFDDDETEMSRANLVEHQSVTPETPHLSNGNGRITNAGTRLLSAKQTVGTIDLNIHELEMVANHLSIEECRKLSEALHMTHFRLDHPVTGKNEPKMGCLDLLLHWDSHEGRGKTFHDLAIRLNELGHKDLGDKLSRAVYHEQSFKVHKYFLDDPFKEKIHHDSKLLDEDDDDDAVEVTTKVPQEKDDAWTWFHTLGVATAVFSFLFITIFIYVKCIPEKYKCKCCHPCYTRCRKSFYQNIVGAKKVPEDEKPFLIL</sequence>
<dbReference type="AlphaFoldDB" id="A0A8S4Q5A5"/>
<dbReference type="Proteomes" id="UP000749559">
    <property type="component" value="Unassembled WGS sequence"/>
</dbReference>
<dbReference type="EMBL" id="CAIIXF020000012">
    <property type="protein sequence ID" value="CAH1801942.1"/>
    <property type="molecule type" value="Genomic_DNA"/>
</dbReference>
<dbReference type="Gene3D" id="4.10.410.20">
    <property type="match status" value="1"/>
</dbReference>
<keyword evidence="2" id="KW-1133">Transmembrane helix</keyword>
<comment type="caution">
    <text evidence="4">The sequence shown here is derived from an EMBL/GenBank/DDBJ whole genome shotgun (WGS) entry which is preliminary data.</text>
</comment>
<keyword evidence="2" id="KW-0812">Transmembrane</keyword>
<proteinExistence type="predicted"/>
<evidence type="ECO:0000256" key="1">
    <source>
        <dbReference type="ARBA" id="ARBA00023157"/>
    </source>
</evidence>
<dbReference type="InterPro" id="IPR053231">
    <property type="entry name" value="GPCR_LN-TM7"/>
</dbReference>
<dbReference type="PANTHER" id="PTHR45902:SF1">
    <property type="entry name" value="LATROPHILIN RECEPTOR-LIKE PROTEIN A"/>
    <property type="match status" value="1"/>
</dbReference>
<evidence type="ECO:0000256" key="2">
    <source>
        <dbReference type="SAM" id="Phobius"/>
    </source>
</evidence>
<dbReference type="OrthoDB" id="6066069at2759"/>
<feature type="domain" description="SMB" evidence="3">
    <location>
        <begin position="366"/>
        <end position="411"/>
    </location>
</feature>
<accession>A0A8S4Q5A5</accession>
<dbReference type="PROSITE" id="PS50958">
    <property type="entry name" value="SMB_2"/>
    <property type="match status" value="1"/>
</dbReference>